<keyword evidence="2" id="KW-1185">Reference proteome</keyword>
<sequence>MNCGCFRSSVVFPNQVHVRRFVTLQWCLLLSPCFHFFPMSEYCMSQVLAALHFTKYQWFLRESYFSSNFSRSW</sequence>
<evidence type="ECO:0000313" key="2">
    <source>
        <dbReference type="Proteomes" id="UP001075354"/>
    </source>
</evidence>
<reference evidence="1" key="1">
    <citation type="submission" date="2022-12" db="EMBL/GenBank/DDBJ databases">
        <title>Chromosome-level genome assembly of the bean flower thrips Megalurothrips usitatus.</title>
        <authorList>
            <person name="Ma L."/>
            <person name="Liu Q."/>
            <person name="Li H."/>
            <person name="Cai W."/>
        </authorList>
    </citation>
    <scope>NUCLEOTIDE SEQUENCE</scope>
    <source>
        <strain evidence="1">Cailab_2022a</strain>
    </source>
</reference>
<dbReference type="Proteomes" id="UP001075354">
    <property type="component" value="Chromosome 3"/>
</dbReference>
<comment type="caution">
    <text evidence="1">The sequence shown here is derived from an EMBL/GenBank/DDBJ whole genome shotgun (WGS) entry which is preliminary data.</text>
</comment>
<dbReference type="EMBL" id="JAPTSV010000003">
    <property type="protein sequence ID" value="KAJ1529968.1"/>
    <property type="molecule type" value="Genomic_DNA"/>
</dbReference>
<organism evidence="1 2">
    <name type="scientific">Megalurothrips usitatus</name>
    <name type="common">bean blossom thrips</name>
    <dbReference type="NCBI Taxonomy" id="439358"/>
    <lineage>
        <taxon>Eukaryota</taxon>
        <taxon>Metazoa</taxon>
        <taxon>Ecdysozoa</taxon>
        <taxon>Arthropoda</taxon>
        <taxon>Hexapoda</taxon>
        <taxon>Insecta</taxon>
        <taxon>Pterygota</taxon>
        <taxon>Neoptera</taxon>
        <taxon>Paraneoptera</taxon>
        <taxon>Thysanoptera</taxon>
        <taxon>Terebrantia</taxon>
        <taxon>Thripoidea</taxon>
        <taxon>Thripidae</taxon>
        <taxon>Megalurothrips</taxon>
    </lineage>
</organism>
<accession>A0AAV7XU91</accession>
<gene>
    <name evidence="1" type="ORF">ONE63_006696</name>
</gene>
<name>A0AAV7XU91_9NEOP</name>
<proteinExistence type="predicted"/>
<protein>
    <submittedName>
        <fullName evidence="1">Uncharacterized protein</fullName>
    </submittedName>
</protein>
<dbReference type="AlphaFoldDB" id="A0AAV7XU91"/>
<evidence type="ECO:0000313" key="1">
    <source>
        <dbReference type="EMBL" id="KAJ1529968.1"/>
    </source>
</evidence>